<dbReference type="GO" id="GO:0008270">
    <property type="term" value="F:zinc ion binding"/>
    <property type="evidence" value="ECO:0007669"/>
    <property type="project" value="UniProtKB-KW"/>
</dbReference>
<organism evidence="12 13">
    <name type="scientific">Aptenodytes patagonicus</name>
    <name type="common">King penguin</name>
    <dbReference type="NCBI Taxonomy" id="9234"/>
    <lineage>
        <taxon>Eukaryota</taxon>
        <taxon>Metazoa</taxon>
        <taxon>Chordata</taxon>
        <taxon>Craniata</taxon>
        <taxon>Vertebrata</taxon>
        <taxon>Euteleostomi</taxon>
        <taxon>Archelosauria</taxon>
        <taxon>Archosauria</taxon>
        <taxon>Dinosauria</taxon>
        <taxon>Saurischia</taxon>
        <taxon>Theropoda</taxon>
        <taxon>Coelurosauria</taxon>
        <taxon>Aves</taxon>
        <taxon>Neognathae</taxon>
        <taxon>Neoaves</taxon>
        <taxon>Aequornithes</taxon>
        <taxon>Sphenisciformes</taxon>
        <taxon>Spheniscidae</taxon>
        <taxon>Aptenodytes</taxon>
    </lineage>
</organism>
<comment type="caution">
    <text evidence="12">The sequence shown here is derived from an EMBL/GenBank/DDBJ whole genome shotgun (WGS) entry which is preliminary data.</text>
</comment>
<comment type="catalytic activity">
    <reaction evidence="1">
        <text>S-ubiquitinyl-[E2 ubiquitin-conjugating enzyme]-L-cysteine + [acceptor protein]-L-lysine = [E2 ubiquitin-conjugating enzyme]-L-cysteine + N(6)-ubiquitinyl-[acceptor protein]-L-lysine.</text>
        <dbReference type="EC" id="2.3.2.27"/>
    </reaction>
</comment>
<dbReference type="SMART" id="SM00184">
    <property type="entry name" value="RING"/>
    <property type="match status" value="1"/>
</dbReference>
<feature type="compositionally biased region" description="Basic and acidic residues" evidence="10">
    <location>
        <begin position="320"/>
        <end position="336"/>
    </location>
</feature>
<keyword evidence="4" id="KW-0479">Metal-binding</keyword>
<proteinExistence type="predicted"/>
<evidence type="ECO:0000256" key="1">
    <source>
        <dbReference type="ARBA" id="ARBA00000900"/>
    </source>
</evidence>
<evidence type="ECO:0000256" key="2">
    <source>
        <dbReference type="ARBA" id="ARBA00012483"/>
    </source>
</evidence>
<dbReference type="PANTHER" id="PTHR46077">
    <property type="entry name" value="E3 UBIQUITIN-PROTEIN LIGASE TOPORS"/>
    <property type="match status" value="1"/>
</dbReference>
<dbReference type="EMBL" id="VULM01005497">
    <property type="protein sequence ID" value="KAF1664830.1"/>
    <property type="molecule type" value="Genomic_DNA"/>
</dbReference>
<evidence type="ECO:0000313" key="13">
    <source>
        <dbReference type="Proteomes" id="UP000751161"/>
    </source>
</evidence>
<sequence length="354" mass="38457">MATEPECTCPICHNARNDVAYVMPCLHQFCLGCILRWTRMKPECPLCRRPIEIVRFSVRAEDDYIQYVIPPLEESRDASSQAGRAPGHPADNSPHHPVASPPSSPQRRLSPAEQGAVGTEAEGTVGGLLPEVWAALFQREEHLLDPVLPWLRRELEAICGARWWQAKNAENSILRTLCNYGPDGEVMVQVLQDCLQQYTELLVHGVINIIVHQCSEEARRLLCSYAAGEEDDSPAAIPNATAYRGGTPDSSLASSSSPAGSDSEEEAGTLEAALRRGPVHPPSAPTPAEQEQPQEEPGEAAVAGPSAQGCSRSPCAPSRGTDRSPRGPQRPPERRAASPQDSPPPCKRVLRRLK</sequence>
<feature type="non-terminal residue" evidence="12">
    <location>
        <position position="1"/>
    </location>
</feature>
<reference evidence="12" key="1">
    <citation type="journal article" date="2019" name="Gigascience">
        <title>High-coverage genomes to elucidate the evolution of penguins.</title>
        <authorList>
            <person name="Pan H."/>
            <person name="Cole T.L."/>
            <person name="Bi X."/>
            <person name="Fang M."/>
            <person name="Zhou C."/>
            <person name="Yang Z."/>
            <person name="Ksepka D.T."/>
            <person name="Hart T."/>
            <person name="Bouzat J.L."/>
            <person name="Argilla L.S."/>
            <person name="Bertelsen M.F."/>
            <person name="Boersma P.D."/>
            <person name="Bost C.A."/>
            <person name="Cherel Y."/>
            <person name="Dann P."/>
            <person name="Fiddaman S.R."/>
            <person name="Howard P."/>
            <person name="Labuschagne K."/>
            <person name="Mattern T."/>
            <person name="Miller G."/>
            <person name="Parker P."/>
            <person name="Phillips R.A."/>
            <person name="Quillfeldt P."/>
            <person name="Ryan P.G."/>
            <person name="Taylor H."/>
            <person name="Thompson D.R."/>
            <person name="Young M.J."/>
            <person name="Ellegaard M.R."/>
            <person name="Gilbert M.T.P."/>
            <person name="Sinding M.S."/>
            <person name="Pacheco G."/>
            <person name="Shepherd L.D."/>
            <person name="Tennyson A.J.D."/>
            <person name="Grosser S."/>
            <person name="Kay E."/>
            <person name="Nupen L.J."/>
            <person name="Ellenberg U."/>
            <person name="Houston D.M."/>
            <person name="Reeve A.H."/>
            <person name="Johnson K."/>
            <person name="Masello J.F."/>
            <person name="Stracke T."/>
            <person name="McKinlay B."/>
            <person name="Borboroglu P.G."/>
            <person name="Zhang D.X."/>
            <person name="Zhang G."/>
        </authorList>
    </citation>
    <scope>NUCLEOTIDE SEQUENCE</scope>
    <source>
        <strain evidence="12">KP FORT 001</strain>
    </source>
</reference>
<dbReference type="GO" id="GO:0061630">
    <property type="term" value="F:ubiquitin protein ligase activity"/>
    <property type="evidence" value="ECO:0007669"/>
    <property type="project" value="UniProtKB-EC"/>
</dbReference>
<keyword evidence="5 9" id="KW-0863">Zinc-finger</keyword>
<feature type="region of interest" description="Disordered" evidence="10">
    <location>
        <begin position="233"/>
        <end position="354"/>
    </location>
</feature>
<evidence type="ECO:0000256" key="7">
    <source>
        <dbReference type="ARBA" id="ARBA00023015"/>
    </source>
</evidence>
<dbReference type="GO" id="GO:0006513">
    <property type="term" value="P:protein monoubiquitination"/>
    <property type="evidence" value="ECO:0007669"/>
    <property type="project" value="TreeGrafter"/>
</dbReference>
<dbReference type="PANTHER" id="PTHR46077:SF1">
    <property type="entry name" value="TOP1 BINDING ARGININE_SERINE RICH PROTEIN, E3 UBIQUITIN LIGASE"/>
    <property type="match status" value="1"/>
</dbReference>
<gene>
    <name evidence="12" type="ORF">FQA23_0014828</name>
</gene>
<evidence type="ECO:0000256" key="6">
    <source>
        <dbReference type="ARBA" id="ARBA00022833"/>
    </source>
</evidence>
<evidence type="ECO:0000256" key="5">
    <source>
        <dbReference type="ARBA" id="ARBA00022771"/>
    </source>
</evidence>
<evidence type="ECO:0000256" key="8">
    <source>
        <dbReference type="ARBA" id="ARBA00023163"/>
    </source>
</evidence>
<evidence type="ECO:0000256" key="10">
    <source>
        <dbReference type="SAM" id="MobiDB-lite"/>
    </source>
</evidence>
<keyword evidence="8" id="KW-0804">Transcription</keyword>
<keyword evidence="3" id="KW-0808">Transferase</keyword>
<dbReference type="InterPro" id="IPR017907">
    <property type="entry name" value="Znf_RING_CS"/>
</dbReference>
<feature type="non-terminal residue" evidence="12">
    <location>
        <position position="354"/>
    </location>
</feature>
<protein>
    <recommendedName>
        <fullName evidence="2">RING-type E3 ubiquitin transferase</fullName>
        <ecNumber evidence="2">2.3.2.27</ecNumber>
    </recommendedName>
</protein>
<dbReference type="InterPro" id="IPR001841">
    <property type="entry name" value="Znf_RING"/>
</dbReference>
<evidence type="ECO:0000259" key="11">
    <source>
        <dbReference type="PROSITE" id="PS50089"/>
    </source>
</evidence>
<dbReference type="EC" id="2.3.2.27" evidence="2"/>
<evidence type="ECO:0000256" key="9">
    <source>
        <dbReference type="PROSITE-ProRule" id="PRU00175"/>
    </source>
</evidence>
<feature type="compositionally biased region" description="Low complexity" evidence="10">
    <location>
        <begin position="248"/>
        <end position="261"/>
    </location>
</feature>
<evidence type="ECO:0000313" key="12">
    <source>
        <dbReference type="EMBL" id="KAF1664830.1"/>
    </source>
</evidence>
<evidence type="ECO:0000256" key="3">
    <source>
        <dbReference type="ARBA" id="ARBA00022679"/>
    </source>
</evidence>
<dbReference type="AlphaFoldDB" id="A0A8J4UA12"/>
<feature type="region of interest" description="Disordered" evidence="10">
    <location>
        <begin position="75"/>
        <end position="121"/>
    </location>
</feature>
<accession>A0A8J4UA12</accession>
<evidence type="ECO:0000256" key="4">
    <source>
        <dbReference type="ARBA" id="ARBA00022723"/>
    </source>
</evidence>
<dbReference type="Proteomes" id="UP000751161">
    <property type="component" value="Unassembled WGS sequence"/>
</dbReference>
<name>A0A8J4UA12_APTPA</name>
<dbReference type="GO" id="GO:0000209">
    <property type="term" value="P:protein polyubiquitination"/>
    <property type="evidence" value="ECO:0007669"/>
    <property type="project" value="TreeGrafter"/>
</dbReference>
<feature type="domain" description="RING-type" evidence="11">
    <location>
        <begin position="9"/>
        <end position="48"/>
    </location>
</feature>
<dbReference type="SUPFAM" id="SSF57850">
    <property type="entry name" value="RING/U-box"/>
    <property type="match status" value="1"/>
</dbReference>
<keyword evidence="13" id="KW-1185">Reference proteome</keyword>
<dbReference type="InterPro" id="IPR013083">
    <property type="entry name" value="Znf_RING/FYVE/PHD"/>
</dbReference>
<keyword evidence="6" id="KW-0862">Zinc</keyword>
<dbReference type="Pfam" id="PF13639">
    <property type="entry name" value="zf-RING_2"/>
    <property type="match status" value="1"/>
</dbReference>
<dbReference type="Gene3D" id="3.30.40.10">
    <property type="entry name" value="Zinc/RING finger domain, C3HC4 (zinc finger)"/>
    <property type="match status" value="1"/>
</dbReference>
<dbReference type="PROSITE" id="PS50089">
    <property type="entry name" value="ZF_RING_2"/>
    <property type="match status" value="1"/>
</dbReference>
<keyword evidence="7" id="KW-0805">Transcription regulation</keyword>
<dbReference type="PROSITE" id="PS00518">
    <property type="entry name" value="ZF_RING_1"/>
    <property type="match status" value="1"/>
</dbReference>